<dbReference type="EMBL" id="CP018221">
    <property type="protein sequence ID" value="API59467.1"/>
    <property type="molecule type" value="Genomic_DNA"/>
</dbReference>
<evidence type="ECO:0000256" key="1">
    <source>
        <dbReference type="HAMAP-Rule" id="MF_01232"/>
    </source>
</evidence>
<name>A0A1L3ZV28_9SPHN</name>
<dbReference type="STRING" id="1921510.BSL82_09230"/>
<protein>
    <recommendedName>
        <fullName evidence="1">UPF0229 protein BSL82_09230</fullName>
    </recommendedName>
</protein>
<dbReference type="NCBIfam" id="NF003707">
    <property type="entry name" value="PRK05325.1-2"/>
    <property type="match status" value="1"/>
</dbReference>
<evidence type="ECO:0000313" key="3">
    <source>
        <dbReference type="EMBL" id="API59467.1"/>
    </source>
</evidence>
<feature type="compositionally biased region" description="Gly residues" evidence="2">
    <location>
        <begin position="94"/>
        <end position="105"/>
    </location>
</feature>
<dbReference type="NCBIfam" id="NF003708">
    <property type="entry name" value="PRK05325.1-3"/>
    <property type="match status" value="1"/>
</dbReference>
<comment type="similarity">
    <text evidence="1">Belongs to the UPF0229 family.</text>
</comment>
<proteinExistence type="inferred from homology"/>
<keyword evidence="4" id="KW-1185">Reference proteome</keyword>
<dbReference type="KEGG" id="sphj:BSL82_09230"/>
<dbReference type="OrthoDB" id="9788289at2"/>
<gene>
    <name evidence="3" type="ORF">BSL82_09230</name>
</gene>
<dbReference type="Pfam" id="PF04285">
    <property type="entry name" value="DUF444"/>
    <property type="match status" value="1"/>
</dbReference>
<sequence>MHIIDRRLNPGGKSLANRQRFLRRAKALVQRAVRESLKDRSIKDLDQQGEVSIVQGGIHEPRLHRSREGGDHDYVFPGNREYVEGDTIPRPRGAAGGGGSEAGTGEGEDEFRFVLTREEYLDMFLDDLELPDLAKRQITKTENEGVRRAGYTTSGSPASLSITRTMRNSLSRRIALKRPSSSELEALEAEIARQEELEDRDEAALDVLRAQRDAILARQRRISYIDPIDLRYRRYEPTPRMVTQAVMFCLMDVSGSMTEHMKDLAKRFFALLHLFLTRNYRYVDVVFIRHTDRAEEVDEQTFFYSRETGGTLVSSALDKMLQVVAERYHPSDWNIYVAQASDGDNMASDNPRATSLMRDGILPISQYVAYLEVGRDGDPMALGTTPRQTDLWRAYEGVADADRRFAMRRVHHRREIYPVFRELFRKRAARETAGQA</sequence>
<organism evidence="3 4">
    <name type="scientific">Tardibacter chloracetimidivorans</name>
    <dbReference type="NCBI Taxonomy" id="1921510"/>
    <lineage>
        <taxon>Bacteria</taxon>
        <taxon>Pseudomonadati</taxon>
        <taxon>Pseudomonadota</taxon>
        <taxon>Alphaproteobacteria</taxon>
        <taxon>Sphingomonadales</taxon>
        <taxon>Sphingomonadaceae</taxon>
        <taxon>Tardibacter</taxon>
    </lineage>
</organism>
<reference evidence="4" key="1">
    <citation type="submission" date="2016-11" db="EMBL/GenBank/DDBJ databases">
        <title>Complete Genome Sequence of alachlor-degrading Sphingomonas sp. strain JJ-A5.</title>
        <authorList>
            <person name="Lee H."/>
            <person name="Ka J.-O."/>
        </authorList>
    </citation>
    <scope>NUCLEOTIDE SEQUENCE [LARGE SCALE GENOMIC DNA]</scope>
    <source>
        <strain evidence="4">JJ-A5</strain>
    </source>
</reference>
<dbReference type="InterPro" id="IPR036465">
    <property type="entry name" value="vWFA_dom_sf"/>
</dbReference>
<dbReference type="RefSeq" id="WP_072597047.1">
    <property type="nucleotide sequence ID" value="NZ_CP018221.1"/>
</dbReference>
<dbReference type="InterPro" id="IPR006698">
    <property type="entry name" value="UPF0229"/>
</dbReference>
<evidence type="ECO:0000256" key="2">
    <source>
        <dbReference type="SAM" id="MobiDB-lite"/>
    </source>
</evidence>
<dbReference type="AlphaFoldDB" id="A0A1L3ZV28"/>
<dbReference type="PANTHER" id="PTHR30510">
    <property type="entry name" value="UPF0229 PROTEIN YEAH"/>
    <property type="match status" value="1"/>
</dbReference>
<dbReference type="PANTHER" id="PTHR30510:SF2">
    <property type="entry name" value="UPF0229 PROTEIN YEAH"/>
    <property type="match status" value="1"/>
</dbReference>
<dbReference type="HAMAP" id="MF_01232">
    <property type="entry name" value="UPF0229"/>
    <property type="match status" value="1"/>
</dbReference>
<feature type="region of interest" description="Disordered" evidence="2">
    <location>
        <begin position="84"/>
        <end position="106"/>
    </location>
</feature>
<dbReference type="Proteomes" id="UP000182063">
    <property type="component" value="Chromosome"/>
</dbReference>
<evidence type="ECO:0000313" key="4">
    <source>
        <dbReference type="Proteomes" id="UP000182063"/>
    </source>
</evidence>
<dbReference type="SUPFAM" id="SSF53300">
    <property type="entry name" value="vWA-like"/>
    <property type="match status" value="1"/>
</dbReference>
<accession>A0A1L3ZV28</accession>